<feature type="region of interest" description="Disordered" evidence="1">
    <location>
        <begin position="51"/>
        <end position="78"/>
    </location>
</feature>
<name>A0A348WC62_9RHOB</name>
<comment type="caution">
    <text evidence="2">The sequence shown here is derived from an EMBL/GenBank/DDBJ whole genome shotgun (WGS) entry which is preliminary data.</text>
</comment>
<organism evidence="2 3">
    <name type="scientific">Roseovarius nubinhibens</name>
    <dbReference type="NCBI Taxonomy" id="314263"/>
    <lineage>
        <taxon>Bacteria</taxon>
        <taxon>Pseudomonadati</taxon>
        <taxon>Pseudomonadota</taxon>
        <taxon>Alphaproteobacteria</taxon>
        <taxon>Rhodobacterales</taxon>
        <taxon>Roseobacteraceae</taxon>
        <taxon>Roseovarius</taxon>
    </lineage>
</organism>
<dbReference type="AlphaFoldDB" id="A0A348WC62"/>
<protein>
    <submittedName>
        <fullName evidence="2">Uncharacterized protein</fullName>
    </submittedName>
</protein>
<reference evidence="2 3" key="1">
    <citation type="journal article" date="2018" name="Nat. Biotechnol.">
        <title>A standardized bacterial taxonomy based on genome phylogeny substantially revises the tree of life.</title>
        <authorList>
            <person name="Parks D.H."/>
            <person name="Chuvochina M."/>
            <person name="Waite D.W."/>
            <person name="Rinke C."/>
            <person name="Skarshewski A."/>
            <person name="Chaumeil P.A."/>
            <person name="Hugenholtz P."/>
        </authorList>
    </citation>
    <scope>NUCLEOTIDE SEQUENCE [LARGE SCALE GENOMIC DNA]</scope>
    <source>
        <strain evidence="2">UBA9169</strain>
    </source>
</reference>
<dbReference type="Proteomes" id="UP000264719">
    <property type="component" value="Unassembled WGS sequence"/>
</dbReference>
<evidence type="ECO:0000313" key="2">
    <source>
        <dbReference type="EMBL" id="HAR52124.1"/>
    </source>
</evidence>
<dbReference type="EMBL" id="DMVW01000095">
    <property type="protein sequence ID" value="HAR52124.1"/>
    <property type="molecule type" value="Genomic_DNA"/>
</dbReference>
<evidence type="ECO:0000313" key="3">
    <source>
        <dbReference type="Proteomes" id="UP000264719"/>
    </source>
</evidence>
<evidence type="ECO:0000256" key="1">
    <source>
        <dbReference type="SAM" id="MobiDB-lite"/>
    </source>
</evidence>
<feature type="compositionally biased region" description="Basic and acidic residues" evidence="1">
    <location>
        <begin position="51"/>
        <end position="64"/>
    </location>
</feature>
<proteinExistence type="predicted"/>
<accession>A0A348WC62</accession>
<gene>
    <name evidence="2" type="ORF">DCS45_09645</name>
</gene>
<sequence length="78" mass="8349">MRSEWILDVLADMRSFAQANRLQTLADHLGEAQMIALAELASLGQGRVAHEKAGNGAVDHDPVAPRHRGRPVQPAGDG</sequence>